<accession>A0ACD0WDX1</accession>
<name>A0ACD0WDX1_CLALS</name>
<keyword evidence="2" id="KW-1185">Reference proteome</keyword>
<gene>
    <name evidence="1" type="ORF">EJF14_10765</name>
</gene>
<reference evidence="2" key="1">
    <citation type="journal article" date="2019" name="MBio">
        <title>Comparative genomics for the elucidation of multidrug resistance (MDR) in Candida lusitaniae.</title>
        <authorList>
            <person name="Kannan A."/>
            <person name="Asner S.A."/>
            <person name="Trachsel E."/>
            <person name="Kelly S."/>
            <person name="Parker J."/>
            <person name="Sanglard D."/>
        </authorList>
    </citation>
    <scope>NUCLEOTIDE SEQUENCE [LARGE SCALE GENOMIC DNA]</scope>
    <source>
        <strain evidence="2">P1</strain>
    </source>
</reference>
<protein>
    <submittedName>
        <fullName evidence="1">Uncharacterized protein</fullName>
    </submittedName>
</protein>
<dbReference type="Proteomes" id="UP000326582">
    <property type="component" value="Chromosome 1"/>
</dbReference>
<evidence type="ECO:0000313" key="2">
    <source>
        <dbReference type="Proteomes" id="UP000326582"/>
    </source>
</evidence>
<sequence length="138" mass="15731">MAVELTSEQLAVTSSRLSENEASRVINASVADTINTSHEYELNNSESLTFLYNLLYDDNSSLTKSDILSILNSLKERENNLPFSLTERKEYTNVQGVRLPPSLSRKFYLERSRIGNLSWFRNIPDSREHALNVSTTQD</sequence>
<dbReference type="EMBL" id="CP038484">
    <property type="protein sequence ID" value="QFZ25662.1"/>
    <property type="molecule type" value="Genomic_DNA"/>
</dbReference>
<organism evidence="1 2">
    <name type="scientific">Clavispora lusitaniae</name>
    <name type="common">Candida lusitaniae</name>
    <dbReference type="NCBI Taxonomy" id="36911"/>
    <lineage>
        <taxon>Eukaryota</taxon>
        <taxon>Fungi</taxon>
        <taxon>Dikarya</taxon>
        <taxon>Ascomycota</taxon>
        <taxon>Saccharomycotina</taxon>
        <taxon>Pichiomycetes</taxon>
        <taxon>Metschnikowiaceae</taxon>
        <taxon>Clavispora</taxon>
    </lineage>
</organism>
<proteinExistence type="predicted"/>
<evidence type="ECO:0000313" key="1">
    <source>
        <dbReference type="EMBL" id="QFZ25662.1"/>
    </source>
</evidence>